<dbReference type="AlphaFoldDB" id="A0A5P9NIW3"/>
<dbReference type="Gene3D" id="3.90.1150.170">
    <property type="match status" value="2"/>
</dbReference>
<dbReference type="Proteomes" id="UP000326287">
    <property type="component" value="Chromosome"/>
</dbReference>
<dbReference type="Gene3D" id="3.40.640.10">
    <property type="entry name" value="Type I PLP-dependent aspartate aminotransferase-like (Major domain)"/>
    <property type="match status" value="1"/>
</dbReference>
<dbReference type="EMBL" id="CP036422">
    <property type="protein sequence ID" value="QFU75466.1"/>
    <property type="molecule type" value="Genomic_DNA"/>
</dbReference>
<evidence type="ECO:0000313" key="7">
    <source>
        <dbReference type="EMBL" id="QFU75466.1"/>
    </source>
</evidence>
<dbReference type="SUPFAM" id="SSF53383">
    <property type="entry name" value="PLP-dependent transferases"/>
    <property type="match status" value="1"/>
</dbReference>
<dbReference type="InterPro" id="IPR010977">
    <property type="entry name" value="Aromatic_deC"/>
</dbReference>
<keyword evidence="8" id="KW-1185">Reference proteome</keyword>
<dbReference type="RefSeq" id="WP_152661573.1">
    <property type="nucleotide sequence ID" value="NZ_CP036422.1"/>
</dbReference>
<evidence type="ECO:0000256" key="5">
    <source>
        <dbReference type="PIRSR" id="PIRSR602129-50"/>
    </source>
</evidence>
<keyword evidence="4 6" id="KW-0456">Lyase</keyword>
<keyword evidence="2" id="KW-0210">Decarboxylase</keyword>
<dbReference type="InterPro" id="IPR015424">
    <property type="entry name" value="PyrdxlP-dep_Trfase"/>
</dbReference>
<gene>
    <name evidence="7" type="ORF">EY643_07240</name>
</gene>
<keyword evidence="3 5" id="KW-0663">Pyridoxal phosphate</keyword>
<evidence type="ECO:0000256" key="3">
    <source>
        <dbReference type="ARBA" id="ARBA00022898"/>
    </source>
</evidence>
<comment type="cofactor">
    <cofactor evidence="1 5 6">
        <name>pyridoxal 5'-phosphate</name>
        <dbReference type="ChEBI" id="CHEBI:597326"/>
    </cofactor>
</comment>
<dbReference type="OrthoDB" id="9803665at2"/>
<evidence type="ECO:0000256" key="2">
    <source>
        <dbReference type="ARBA" id="ARBA00022793"/>
    </source>
</evidence>
<dbReference type="InterPro" id="IPR002129">
    <property type="entry name" value="PyrdxlP-dep_de-COase"/>
</dbReference>
<organism evidence="7 8">
    <name type="scientific">Halioglobus maricola</name>
    <dbReference type="NCBI Taxonomy" id="2601894"/>
    <lineage>
        <taxon>Bacteria</taxon>
        <taxon>Pseudomonadati</taxon>
        <taxon>Pseudomonadota</taxon>
        <taxon>Gammaproteobacteria</taxon>
        <taxon>Cellvibrionales</taxon>
        <taxon>Halieaceae</taxon>
        <taxon>Halioglobus</taxon>
    </lineage>
</organism>
<proteinExistence type="inferred from homology"/>
<dbReference type="KEGG" id="halc:EY643_07240"/>
<protein>
    <submittedName>
        <fullName evidence="7">Cytochrome D ubiquinol oxidase subunit I</fullName>
    </submittedName>
</protein>
<dbReference type="GO" id="GO:0030170">
    <property type="term" value="F:pyridoxal phosphate binding"/>
    <property type="evidence" value="ECO:0007669"/>
    <property type="project" value="InterPro"/>
</dbReference>
<dbReference type="GO" id="GO:0016831">
    <property type="term" value="F:carboxy-lyase activity"/>
    <property type="evidence" value="ECO:0007669"/>
    <property type="project" value="UniProtKB-KW"/>
</dbReference>
<feature type="modified residue" description="N6-(pyridoxal phosphate)lysine" evidence="5">
    <location>
        <position position="300"/>
    </location>
</feature>
<evidence type="ECO:0000256" key="6">
    <source>
        <dbReference type="RuleBase" id="RU000382"/>
    </source>
</evidence>
<sequence length="492" mass="53484">MGDSEKSLLEPADWDAFRKEAHRALDVALDFSRDRAERAVWTPLPEHARTVDEPLPRGGESLQEVVGEVERRVLPHTLGNTHPRFWGWVNGSGTPSGIVSQLLTGAINANLGGRDHSPIYIERQLIRWMCELFDFPLDAGGLICTGTSTATLYGLAVARHRALGAASRQQGNSQSPLVAYCSAQAHVSVSKAVELMGLGSDALRPVPVLDDFSIDCSALADQIAADVEAGLQPFAVISSVGSVNTGAIDDLQQVNAICEQYRCWHHVDGAFGALISLSETLRPRLAGIEKADSLAFDFHKWMHVTYSSACLLVRDREEHLATFATAHSYLRGEQRGVAGGAPWPNDFGIDLSRGFAALGPWMLLREMGSERLGLAIERNCEQAAWLGRTVDEHPQLELLAPVSLNIVCFRYVASGVSEEQLNRLNRHLVVELQCRGIAVPSFTELHGTTAIRVCIANHRTAEADLQALVDAVPLLGEELLRAGGEPDDFAVD</sequence>
<dbReference type="PANTHER" id="PTHR11999:SF70">
    <property type="entry name" value="MIP05841P"/>
    <property type="match status" value="1"/>
</dbReference>
<evidence type="ECO:0000256" key="1">
    <source>
        <dbReference type="ARBA" id="ARBA00001933"/>
    </source>
</evidence>
<reference evidence="7 8" key="1">
    <citation type="submission" date="2019-02" db="EMBL/GenBank/DDBJ databases">
        <authorList>
            <person name="Li S.-H."/>
        </authorList>
    </citation>
    <scope>NUCLEOTIDE SEQUENCE [LARGE SCALE GENOMIC DNA]</scope>
    <source>
        <strain evidence="7 8">IMCC14385</strain>
    </source>
</reference>
<dbReference type="InterPro" id="IPR015421">
    <property type="entry name" value="PyrdxlP-dep_Trfase_major"/>
</dbReference>
<accession>A0A5P9NIW3</accession>
<dbReference type="GO" id="GO:0006520">
    <property type="term" value="P:amino acid metabolic process"/>
    <property type="evidence" value="ECO:0007669"/>
    <property type="project" value="InterPro"/>
</dbReference>
<dbReference type="PANTHER" id="PTHR11999">
    <property type="entry name" value="GROUP II PYRIDOXAL-5-PHOSPHATE DECARBOXYLASE"/>
    <property type="match status" value="1"/>
</dbReference>
<comment type="similarity">
    <text evidence="6">Belongs to the group II decarboxylase family.</text>
</comment>
<name>A0A5P9NIW3_9GAMM</name>
<dbReference type="GO" id="GO:0019752">
    <property type="term" value="P:carboxylic acid metabolic process"/>
    <property type="evidence" value="ECO:0007669"/>
    <property type="project" value="InterPro"/>
</dbReference>
<evidence type="ECO:0000256" key="4">
    <source>
        <dbReference type="ARBA" id="ARBA00023239"/>
    </source>
</evidence>
<dbReference type="PRINTS" id="PR00800">
    <property type="entry name" value="YHDCRBOXLASE"/>
</dbReference>
<dbReference type="Pfam" id="PF00282">
    <property type="entry name" value="Pyridoxal_deC"/>
    <property type="match status" value="1"/>
</dbReference>
<evidence type="ECO:0000313" key="8">
    <source>
        <dbReference type="Proteomes" id="UP000326287"/>
    </source>
</evidence>